<evidence type="ECO:0000313" key="1">
    <source>
        <dbReference type="EMBL" id="THU80007.1"/>
    </source>
</evidence>
<dbReference type="Proteomes" id="UP000297245">
    <property type="component" value="Unassembled WGS sequence"/>
</dbReference>
<sequence>MEQPKQVIKQLKLQKNTTSSLREIALIKSFALTLACQTCFHSFPSYEAGVYGGLIFT</sequence>
<evidence type="ECO:0000313" key="3">
    <source>
        <dbReference type="Proteomes" id="UP000297245"/>
    </source>
</evidence>
<accession>A0A4S8KVQ3</accession>
<evidence type="ECO:0000313" key="2">
    <source>
        <dbReference type="EMBL" id="THU85354.1"/>
    </source>
</evidence>
<organism evidence="1 3">
    <name type="scientific">Dendrothele bispora (strain CBS 962.96)</name>
    <dbReference type="NCBI Taxonomy" id="1314807"/>
    <lineage>
        <taxon>Eukaryota</taxon>
        <taxon>Fungi</taxon>
        <taxon>Dikarya</taxon>
        <taxon>Basidiomycota</taxon>
        <taxon>Agaricomycotina</taxon>
        <taxon>Agaricomycetes</taxon>
        <taxon>Agaricomycetidae</taxon>
        <taxon>Agaricales</taxon>
        <taxon>Agaricales incertae sedis</taxon>
        <taxon>Dendrothele</taxon>
    </lineage>
</organism>
<name>A0A4S8KVQ3_DENBC</name>
<keyword evidence="3" id="KW-1185">Reference proteome</keyword>
<dbReference type="EMBL" id="ML179551">
    <property type="protein sequence ID" value="THU85354.1"/>
    <property type="molecule type" value="Genomic_DNA"/>
</dbReference>
<gene>
    <name evidence="2" type="ORF">K435DRAFT_390473</name>
    <name evidence="1" type="ORF">K435DRAFT_513129</name>
</gene>
<dbReference type="EMBL" id="ML179951">
    <property type="protein sequence ID" value="THU80007.1"/>
    <property type="molecule type" value="Genomic_DNA"/>
</dbReference>
<dbReference type="AlphaFoldDB" id="A0A4S8KVQ3"/>
<protein>
    <submittedName>
        <fullName evidence="1">Uncharacterized protein</fullName>
    </submittedName>
</protein>
<proteinExistence type="predicted"/>
<reference evidence="1 3" key="1">
    <citation type="journal article" date="2019" name="Nat. Ecol. Evol.">
        <title>Megaphylogeny resolves global patterns of mushroom evolution.</title>
        <authorList>
            <person name="Varga T."/>
            <person name="Krizsan K."/>
            <person name="Foldi C."/>
            <person name="Dima B."/>
            <person name="Sanchez-Garcia M."/>
            <person name="Sanchez-Ramirez S."/>
            <person name="Szollosi G.J."/>
            <person name="Szarkandi J.G."/>
            <person name="Papp V."/>
            <person name="Albert L."/>
            <person name="Andreopoulos W."/>
            <person name="Angelini C."/>
            <person name="Antonin V."/>
            <person name="Barry K.W."/>
            <person name="Bougher N.L."/>
            <person name="Buchanan P."/>
            <person name="Buyck B."/>
            <person name="Bense V."/>
            <person name="Catcheside P."/>
            <person name="Chovatia M."/>
            <person name="Cooper J."/>
            <person name="Damon W."/>
            <person name="Desjardin D."/>
            <person name="Finy P."/>
            <person name="Geml J."/>
            <person name="Haridas S."/>
            <person name="Hughes K."/>
            <person name="Justo A."/>
            <person name="Karasinski D."/>
            <person name="Kautmanova I."/>
            <person name="Kiss B."/>
            <person name="Kocsube S."/>
            <person name="Kotiranta H."/>
            <person name="LaButti K.M."/>
            <person name="Lechner B.E."/>
            <person name="Liimatainen K."/>
            <person name="Lipzen A."/>
            <person name="Lukacs Z."/>
            <person name="Mihaltcheva S."/>
            <person name="Morgado L.N."/>
            <person name="Niskanen T."/>
            <person name="Noordeloos M.E."/>
            <person name="Ohm R.A."/>
            <person name="Ortiz-Santana B."/>
            <person name="Ovrebo C."/>
            <person name="Racz N."/>
            <person name="Riley R."/>
            <person name="Savchenko A."/>
            <person name="Shiryaev A."/>
            <person name="Soop K."/>
            <person name="Spirin V."/>
            <person name="Szebenyi C."/>
            <person name="Tomsovsky M."/>
            <person name="Tulloss R.E."/>
            <person name="Uehling J."/>
            <person name="Grigoriev I.V."/>
            <person name="Vagvolgyi C."/>
            <person name="Papp T."/>
            <person name="Martin F.M."/>
            <person name="Miettinen O."/>
            <person name="Hibbett D.S."/>
            <person name="Nagy L.G."/>
        </authorList>
    </citation>
    <scope>NUCLEOTIDE SEQUENCE [LARGE SCALE GENOMIC DNA]</scope>
    <source>
        <strain evidence="1 3">CBS 962.96</strain>
    </source>
</reference>